<feature type="compositionally biased region" description="Basic residues" evidence="4">
    <location>
        <begin position="318"/>
        <end position="352"/>
    </location>
</feature>
<dbReference type="AlphaFoldDB" id="A0A849AAK5"/>
<keyword evidence="3" id="KW-0234">DNA repair</keyword>
<dbReference type="Gene3D" id="2.40.290.10">
    <property type="match status" value="1"/>
</dbReference>
<dbReference type="InterPro" id="IPR009187">
    <property type="entry name" value="Prok_Ku"/>
</dbReference>
<dbReference type="NCBIfam" id="TIGR02772">
    <property type="entry name" value="Ku_bact"/>
    <property type="match status" value="1"/>
</dbReference>
<evidence type="ECO:0000259" key="5">
    <source>
        <dbReference type="SMART" id="SM00559"/>
    </source>
</evidence>
<gene>
    <name evidence="3" type="primary">ku</name>
    <name evidence="6" type="ORF">HJ588_01515</name>
</gene>
<dbReference type="HAMAP" id="MF_01875">
    <property type="entry name" value="Prokaryotic_Ku"/>
    <property type="match status" value="1"/>
</dbReference>
<dbReference type="EMBL" id="JABENB010000001">
    <property type="protein sequence ID" value="NNG37954.1"/>
    <property type="molecule type" value="Genomic_DNA"/>
</dbReference>
<evidence type="ECO:0000256" key="1">
    <source>
        <dbReference type="ARBA" id="ARBA00023125"/>
    </source>
</evidence>
<evidence type="ECO:0000313" key="7">
    <source>
        <dbReference type="Proteomes" id="UP000557772"/>
    </source>
</evidence>
<evidence type="ECO:0000313" key="6">
    <source>
        <dbReference type="EMBL" id="NNG37954.1"/>
    </source>
</evidence>
<keyword evidence="1 3" id="KW-0238">DNA-binding</keyword>
<feature type="region of interest" description="Disordered" evidence="4">
    <location>
        <begin position="255"/>
        <end position="352"/>
    </location>
</feature>
<dbReference type="CDD" id="cd00789">
    <property type="entry name" value="KU_like"/>
    <property type="match status" value="1"/>
</dbReference>
<comment type="subunit">
    <text evidence="3">Homodimer. Interacts with LigD.</text>
</comment>
<evidence type="ECO:0000256" key="3">
    <source>
        <dbReference type="HAMAP-Rule" id="MF_01875"/>
    </source>
</evidence>
<dbReference type="Pfam" id="PF02735">
    <property type="entry name" value="Ku"/>
    <property type="match status" value="1"/>
</dbReference>
<feature type="domain" description="Ku" evidence="5">
    <location>
        <begin position="52"/>
        <end position="180"/>
    </location>
</feature>
<dbReference type="InterPro" id="IPR006164">
    <property type="entry name" value="DNA_bd_Ku70/Ku80"/>
</dbReference>
<dbReference type="GO" id="GO:0006303">
    <property type="term" value="P:double-strand break repair via nonhomologous end joining"/>
    <property type="evidence" value="ECO:0007669"/>
    <property type="project" value="UniProtKB-UniRule"/>
</dbReference>
<sequence>MRAIWKGAVSFGLVNVPVRLYSATENHDVQFRQVHREDGGRIKYQRICSIDGEQVSYDDIAKGFETDDGQLVVLTDEDLSDLPISTSKEIAVDKFVPSDQIDPLYLDKCYYLEPDKGAVKPYMLLREALESTDRVALVTVALRTRTTVAVLRVRGDVIVLQTLLWPDEVRAAEFGVLDDAAADEAKPAELAMAHMLVESLSGDYDPAEYTDDYEEAVKAVVRAKLEGGEVTTPEEPEDEGGEVLDLLAALQQSVARAKAARGEPADDVPSAGGSDSESNSDSDADSDSDSDSGTKTAKAPAKKSTAKKAAAKASAKTTAKKPAAKKATTKKSAAKKTTAKKSTAKKATKKSA</sequence>
<proteinExistence type="inferred from homology"/>
<evidence type="ECO:0000256" key="2">
    <source>
        <dbReference type="ARBA" id="ARBA00023172"/>
    </source>
</evidence>
<protein>
    <recommendedName>
        <fullName evidence="3">Non-homologous end joining protein Ku</fullName>
    </recommendedName>
</protein>
<dbReference type="FunFam" id="2.40.290.10:FF:000004">
    <property type="entry name" value="Non-homologous end joining protein Ku"/>
    <property type="match status" value="1"/>
</dbReference>
<organism evidence="6 7">
    <name type="scientific">Flexivirga aerilata</name>
    <dbReference type="NCBI Taxonomy" id="1656889"/>
    <lineage>
        <taxon>Bacteria</taxon>
        <taxon>Bacillati</taxon>
        <taxon>Actinomycetota</taxon>
        <taxon>Actinomycetes</taxon>
        <taxon>Micrococcales</taxon>
        <taxon>Dermacoccaceae</taxon>
        <taxon>Flexivirga</taxon>
    </lineage>
</organism>
<comment type="function">
    <text evidence="3">With LigD forms a non-homologous end joining (NHEJ) DNA repair enzyme, which repairs dsDNA breaks with reduced fidelity. Binds linear dsDNA with 5'- and 3'- overhangs but not closed circular dsDNA nor ssDNA. Recruits and stimulates the ligase activity of LigD.</text>
</comment>
<reference evidence="6 7" key="1">
    <citation type="submission" date="2020-05" db="EMBL/GenBank/DDBJ databases">
        <title>Flexivirga sp. ID2601S isolated from air conditioner.</title>
        <authorList>
            <person name="Kim D.H."/>
        </authorList>
    </citation>
    <scope>NUCLEOTIDE SEQUENCE [LARGE SCALE GENOMIC DNA]</scope>
    <source>
        <strain evidence="6 7">ID2601S</strain>
    </source>
</reference>
<accession>A0A849AAK5</accession>
<dbReference type="SMART" id="SM00559">
    <property type="entry name" value="Ku78"/>
    <property type="match status" value="1"/>
</dbReference>
<dbReference type="GO" id="GO:0003690">
    <property type="term" value="F:double-stranded DNA binding"/>
    <property type="evidence" value="ECO:0007669"/>
    <property type="project" value="UniProtKB-UniRule"/>
</dbReference>
<dbReference type="SUPFAM" id="SSF100939">
    <property type="entry name" value="SPOC domain-like"/>
    <property type="match status" value="1"/>
</dbReference>
<name>A0A849AAK5_9MICO</name>
<dbReference type="PANTHER" id="PTHR41251:SF1">
    <property type="entry name" value="NON-HOMOLOGOUS END JOINING PROTEIN KU"/>
    <property type="match status" value="1"/>
</dbReference>
<feature type="compositionally biased region" description="Basic residues" evidence="4">
    <location>
        <begin position="300"/>
        <end position="310"/>
    </location>
</feature>
<evidence type="ECO:0000256" key="4">
    <source>
        <dbReference type="SAM" id="MobiDB-lite"/>
    </source>
</evidence>
<keyword evidence="2 3" id="KW-0233">DNA recombination</keyword>
<keyword evidence="3" id="KW-0227">DNA damage</keyword>
<dbReference type="GO" id="GO:0006310">
    <property type="term" value="P:DNA recombination"/>
    <property type="evidence" value="ECO:0007669"/>
    <property type="project" value="UniProtKB-KW"/>
</dbReference>
<dbReference type="PANTHER" id="PTHR41251">
    <property type="entry name" value="NON-HOMOLOGOUS END JOINING PROTEIN KU"/>
    <property type="match status" value="1"/>
</dbReference>
<dbReference type="InterPro" id="IPR016194">
    <property type="entry name" value="SPOC-like_C_dom_sf"/>
</dbReference>
<dbReference type="Proteomes" id="UP000557772">
    <property type="component" value="Unassembled WGS sequence"/>
</dbReference>
<keyword evidence="7" id="KW-1185">Reference proteome</keyword>
<comment type="caution">
    <text evidence="6">The sequence shown here is derived from an EMBL/GenBank/DDBJ whole genome shotgun (WGS) entry which is preliminary data.</text>
</comment>
<comment type="similarity">
    <text evidence="3">Belongs to the prokaryotic Ku family.</text>
</comment>
<dbReference type="RefSeq" id="WP_171151293.1">
    <property type="nucleotide sequence ID" value="NZ_JABENB010000001.1"/>
</dbReference>
<feature type="compositionally biased region" description="Acidic residues" evidence="4">
    <location>
        <begin position="278"/>
        <end position="290"/>
    </location>
</feature>